<protein>
    <submittedName>
        <fullName evidence="1">Uncharacterized protein</fullName>
    </submittedName>
</protein>
<name>A0A7J8BA58_ROUAE</name>
<evidence type="ECO:0000313" key="2">
    <source>
        <dbReference type="Proteomes" id="UP000593571"/>
    </source>
</evidence>
<gene>
    <name evidence="1" type="ORF">HJG63_009922</name>
</gene>
<evidence type="ECO:0000313" key="1">
    <source>
        <dbReference type="EMBL" id="KAF6395359.1"/>
    </source>
</evidence>
<comment type="caution">
    <text evidence="1">The sequence shown here is derived from an EMBL/GenBank/DDBJ whole genome shotgun (WGS) entry which is preliminary data.</text>
</comment>
<dbReference type="AlphaFoldDB" id="A0A7J8BA58"/>
<dbReference type="Proteomes" id="UP000593571">
    <property type="component" value="Unassembled WGS sequence"/>
</dbReference>
<organism evidence="1 2">
    <name type="scientific">Rousettus aegyptiacus</name>
    <name type="common">Egyptian fruit bat</name>
    <name type="synonym">Pteropus aegyptiacus</name>
    <dbReference type="NCBI Taxonomy" id="9407"/>
    <lineage>
        <taxon>Eukaryota</taxon>
        <taxon>Metazoa</taxon>
        <taxon>Chordata</taxon>
        <taxon>Craniata</taxon>
        <taxon>Vertebrata</taxon>
        <taxon>Euteleostomi</taxon>
        <taxon>Mammalia</taxon>
        <taxon>Eutheria</taxon>
        <taxon>Laurasiatheria</taxon>
        <taxon>Chiroptera</taxon>
        <taxon>Yinpterochiroptera</taxon>
        <taxon>Pteropodoidea</taxon>
        <taxon>Pteropodidae</taxon>
        <taxon>Rousettinae</taxon>
        <taxon>Rousettus</taxon>
    </lineage>
</organism>
<accession>A0A7J8BA58</accession>
<reference evidence="1 2" key="1">
    <citation type="journal article" date="2020" name="Nature">
        <title>Six reference-quality genomes reveal evolution of bat adaptations.</title>
        <authorList>
            <person name="Jebb D."/>
            <person name="Huang Z."/>
            <person name="Pippel M."/>
            <person name="Hughes G.M."/>
            <person name="Lavrichenko K."/>
            <person name="Devanna P."/>
            <person name="Winkler S."/>
            <person name="Jermiin L.S."/>
            <person name="Skirmuntt E.C."/>
            <person name="Katzourakis A."/>
            <person name="Burkitt-Gray L."/>
            <person name="Ray D.A."/>
            <person name="Sullivan K.A.M."/>
            <person name="Roscito J.G."/>
            <person name="Kirilenko B.M."/>
            <person name="Davalos L.M."/>
            <person name="Corthals A.P."/>
            <person name="Power M.L."/>
            <person name="Jones G."/>
            <person name="Ransome R.D."/>
            <person name="Dechmann D.K.N."/>
            <person name="Locatelli A.G."/>
            <person name="Puechmaille S.J."/>
            <person name="Fedrigo O."/>
            <person name="Jarvis E.D."/>
            <person name="Hiller M."/>
            <person name="Vernes S.C."/>
            <person name="Myers E.W."/>
            <person name="Teeling E.C."/>
        </authorList>
    </citation>
    <scope>NUCLEOTIDE SEQUENCE [LARGE SCALE GENOMIC DNA]</scope>
    <source>
        <strain evidence="1">MRouAeg1</strain>
        <tissue evidence="1">Muscle</tissue>
    </source>
</reference>
<proteinExistence type="predicted"/>
<sequence length="171" mass="18552">MPLSLLKEPHFITVVFPDKQERPEEQGPHPTQGGRFSLRSVFGVGGISQPGHFLSSGNILTPAHIQIVRGPLTFAENGSASTPGVVTISWSLGETAGELPASTRVLRADCVRLPWDAPTPWTGLDSGQRRCFGGLRSFHASAWSASGRRKRVSRRETSGLRAIHSELRAFT</sequence>
<keyword evidence="2" id="KW-1185">Reference proteome</keyword>
<dbReference type="EMBL" id="JACASE010000018">
    <property type="protein sequence ID" value="KAF6395359.1"/>
    <property type="molecule type" value="Genomic_DNA"/>
</dbReference>